<evidence type="ECO:0000256" key="1">
    <source>
        <dbReference type="SAM" id="MobiDB-lite"/>
    </source>
</evidence>
<accession>A0ABD3LZU6</accession>
<protein>
    <submittedName>
        <fullName evidence="2">Uncharacterized protein</fullName>
    </submittedName>
</protein>
<name>A0ABD3LZU6_9STRA</name>
<proteinExistence type="predicted"/>
<evidence type="ECO:0000313" key="3">
    <source>
        <dbReference type="Proteomes" id="UP001530293"/>
    </source>
</evidence>
<evidence type="ECO:0000313" key="2">
    <source>
        <dbReference type="EMBL" id="KAL3756887.1"/>
    </source>
</evidence>
<organism evidence="2 3">
    <name type="scientific">Discostella pseudostelligera</name>
    <dbReference type="NCBI Taxonomy" id="259834"/>
    <lineage>
        <taxon>Eukaryota</taxon>
        <taxon>Sar</taxon>
        <taxon>Stramenopiles</taxon>
        <taxon>Ochrophyta</taxon>
        <taxon>Bacillariophyta</taxon>
        <taxon>Coscinodiscophyceae</taxon>
        <taxon>Thalassiosirophycidae</taxon>
        <taxon>Stephanodiscales</taxon>
        <taxon>Stephanodiscaceae</taxon>
        <taxon>Discostella</taxon>
    </lineage>
</organism>
<comment type="caution">
    <text evidence="2">The sequence shown here is derived from an EMBL/GenBank/DDBJ whole genome shotgun (WGS) entry which is preliminary data.</text>
</comment>
<sequence>MTMTMTMMSPTPPTVGGGGRRRRCSTATSAIASLSLLVASSLSSSSFPPVANAFSVNSASAATTTTTSTAPAFQHHNSLTTATRQLFLPNQYSGRRAAASAASADASKFLLHSLLHDKNAYDSLDDTSVAKNVQRKPHNSIKSASLAIAIASTQLLFSPLSSPSSAAFAYNYDESDKYASETVTNVVTKLQSSAGDVDATFNTLEEVAKIITEGKGVGGTLTYDGVKLNEGFVADEDTTIYNPGLTLLTSSEKERLVNAIVDNRQIGLSTQHWSENNEYAFDFLKQKLDRKCNCC</sequence>
<keyword evidence="3" id="KW-1185">Reference proteome</keyword>
<reference evidence="2 3" key="1">
    <citation type="submission" date="2024-10" db="EMBL/GenBank/DDBJ databases">
        <title>Updated reference genomes for cyclostephanoid diatoms.</title>
        <authorList>
            <person name="Roberts W.R."/>
            <person name="Alverson A.J."/>
        </authorList>
    </citation>
    <scope>NUCLEOTIDE SEQUENCE [LARGE SCALE GENOMIC DNA]</scope>
    <source>
        <strain evidence="2 3">AJA232-27</strain>
    </source>
</reference>
<dbReference type="EMBL" id="JALLBG020000287">
    <property type="protein sequence ID" value="KAL3756887.1"/>
    <property type="molecule type" value="Genomic_DNA"/>
</dbReference>
<dbReference type="Proteomes" id="UP001530293">
    <property type="component" value="Unassembled WGS sequence"/>
</dbReference>
<gene>
    <name evidence="2" type="ORF">ACHAWU_007728</name>
</gene>
<dbReference type="AlphaFoldDB" id="A0ABD3LZU6"/>
<feature type="region of interest" description="Disordered" evidence="1">
    <location>
        <begin position="1"/>
        <end position="24"/>
    </location>
</feature>